<feature type="transmembrane region" description="Helical" evidence="1">
    <location>
        <begin position="157"/>
        <end position="179"/>
    </location>
</feature>
<feature type="chain" id="PRO_5038337683" evidence="2">
    <location>
        <begin position="19"/>
        <end position="304"/>
    </location>
</feature>
<feature type="transmembrane region" description="Helical" evidence="1">
    <location>
        <begin position="125"/>
        <end position="145"/>
    </location>
</feature>
<feature type="transmembrane region" description="Helical" evidence="1">
    <location>
        <begin position="218"/>
        <end position="240"/>
    </location>
</feature>
<reference evidence="3 4" key="1">
    <citation type="submission" date="2019-11" db="EMBL/GenBank/DDBJ databases">
        <title>Cellulosimicrobium composti sp. nov. isolated from a compost.</title>
        <authorList>
            <person name="Yang Y."/>
        </authorList>
    </citation>
    <scope>NUCLEOTIDE SEQUENCE [LARGE SCALE GENOMIC DNA]</scope>
    <source>
        <strain evidence="3 4">BIT-GX5</strain>
    </source>
</reference>
<protein>
    <submittedName>
        <fullName evidence="3">ABC transporter permease</fullName>
    </submittedName>
</protein>
<feature type="signal peptide" evidence="2">
    <location>
        <begin position="1"/>
        <end position="18"/>
    </location>
</feature>
<dbReference type="Proteomes" id="UP000440668">
    <property type="component" value="Unassembled WGS sequence"/>
</dbReference>
<evidence type="ECO:0000256" key="1">
    <source>
        <dbReference type="SAM" id="Phobius"/>
    </source>
</evidence>
<dbReference type="AlphaFoldDB" id="A0A6N7ZG01"/>
<gene>
    <name evidence="3" type="ORF">GJV82_04635</name>
</gene>
<name>A0A6N7ZG01_9MICO</name>
<keyword evidence="1" id="KW-0812">Transmembrane</keyword>
<comment type="caution">
    <text evidence="3">The sequence shown here is derived from an EMBL/GenBank/DDBJ whole genome shotgun (WGS) entry which is preliminary data.</text>
</comment>
<dbReference type="EMBL" id="WMKA01000006">
    <property type="protein sequence ID" value="MTG88239.1"/>
    <property type="molecule type" value="Genomic_DNA"/>
</dbReference>
<keyword evidence="1" id="KW-0472">Membrane</keyword>
<sequence>MLVALLALFILPSLASGAHDLPIGVVGDPAPTAPVESALGTAAPGAFAVEAFGTADDLAQAVRERDVVGGLVVTADGLEAVVASAGSTAISGSLTAAANAVGQATGLPVTVSDVVPLPADDPTGIGVGGLAFPLVFGGIVPVVAFRKVFPRSDGWKLAGLVTFAAVGGTVVAAVLQLWFGSVEGVFWPVAGAMALGVAALAVPLAGLQQAFGAKGFTLGAMSMMFLGNPLAGIATTGAWLPPGLGALGQVLPPGAAGTLVRSAAYFDGAGGLRAALTLVAWVVVGALLHVVGTRRAAARVTAGV</sequence>
<evidence type="ECO:0000256" key="2">
    <source>
        <dbReference type="SAM" id="SignalP"/>
    </source>
</evidence>
<proteinExistence type="predicted"/>
<keyword evidence="1" id="KW-1133">Transmembrane helix</keyword>
<evidence type="ECO:0000313" key="3">
    <source>
        <dbReference type="EMBL" id="MTG88239.1"/>
    </source>
</evidence>
<accession>A0A6N7ZG01</accession>
<feature type="transmembrane region" description="Helical" evidence="1">
    <location>
        <begin position="185"/>
        <end position="206"/>
    </location>
</feature>
<organism evidence="3 4">
    <name type="scientific">Cellulosimicrobium composti</name>
    <dbReference type="NCBI Taxonomy" id="2672572"/>
    <lineage>
        <taxon>Bacteria</taxon>
        <taxon>Bacillati</taxon>
        <taxon>Actinomycetota</taxon>
        <taxon>Actinomycetes</taxon>
        <taxon>Micrococcales</taxon>
        <taxon>Promicromonosporaceae</taxon>
        <taxon>Cellulosimicrobium</taxon>
    </lineage>
</organism>
<keyword evidence="2" id="KW-0732">Signal</keyword>
<evidence type="ECO:0000313" key="4">
    <source>
        <dbReference type="Proteomes" id="UP000440668"/>
    </source>
</evidence>
<feature type="transmembrane region" description="Helical" evidence="1">
    <location>
        <begin position="271"/>
        <end position="291"/>
    </location>
</feature>